<evidence type="ECO:0000313" key="1">
    <source>
        <dbReference type="EMBL" id="BEH90365.1"/>
    </source>
</evidence>
<gene>
    <name evidence="1" type="ORF">T23_04670</name>
</gene>
<dbReference type="Proteomes" id="UP001432099">
    <property type="component" value="Chromosome"/>
</dbReference>
<keyword evidence="2" id="KW-1185">Reference proteome</keyword>
<proteinExistence type="predicted"/>
<protein>
    <submittedName>
        <fullName evidence="1">Uncharacterized protein</fullName>
    </submittedName>
</protein>
<reference evidence="1" key="1">
    <citation type="journal article" date="2024" name="Int. J. Syst. Evol. Microbiol.">
        <title>Turicibacter faecis sp. nov., isolated from faeces of heart failure mouse model.</title>
        <authorList>
            <person name="Imamura Y."/>
            <person name="Motooka D."/>
            <person name="Nakajima Y."/>
            <person name="Ito S."/>
            <person name="Kitakaze M."/>
            <person name="Iida T."/>
            <person name="Nakamura S."/>
        </authorList>
    </citation>
    <scope>NUCLEOTIDE SEQUENCE</scope>
    <source>
        <strain evidence="1">TC023</strain>
    </source>
</reference>
<name>A0ABM8IMM9_9FIRM</name>
<accession>A0ABM8IMM9</accession>
<evidence type="ECO:0000313" key="2">
    <source>
        <dbReference type="Proteomes" id="UP001432099"/>
    </source>
</evidence>
<sequence>MPYAQELKPYLRGHLFLNCLRFKIPDWEIADQGKGEHAFIKQVLKKLTNDVE</sequence>
<dbReference type="EMBL" id="AP028127">
    <property type="protein sequence ID" value="BEH90365.1"/>
    <property type="molecule type" value="Genomic_DNA"/>
</dbReference>
<organism evidence="1 2">
    <name type="scientific">Turicibacter faecis</name>
    <dbReference type="NCBI Taxonomy" id="2963365"/>
    <lineage>
        <taxon>Bacteria</taxon>
        <taxon>Bacillati</taxon>
        <taxon>Bacillota</taxon>
        <taxon>Erysipelotrichia</taxon>
        <taxon>Erysipelotrichales</taxon>
        <taxon>Turicibacteraceae</taxon>
        <taxon>Turicibacter</taxon>
    </lineage>
</organism>